<dbReference type="InterPro" id="IPR014768">
    <property type="entry name" value="GBD/FH3_dom"/>
</dbReference>
<feature type="compositionally biased region" description="Low complexity" evidence="2">
    <location>
        <begin position="536"/>
        <end position="546"/>
    </location>
</feature>
<evidence type="ECO:0000259" key="3">
    <source>
        <dbReference type="PROSITE" id="PS51232"/>
    </source>
</evidence>
<feature type="coiled-coil region" evidence="1">
    <location>
        <begin position="473"/>
        <end position="514"/>
    </location>
</feature>
<dbReference type="KEGG" id="ngr:NAEGRDRAFT_59934"/>
<dbReference type="PROSITE" id="PS51232">
    <property type="entry name" value="GBD_FH3"/>
    <property type="match status" value="1"/>
</dbReference>
<keyword evidence="1" id="KW-0175">Coiled coil</keyword>
<organism evidence="6">
    <name type="scientific">Naegleria gruberi</name>
    <name type="common">Amoeba</name>
    <dbReference type="NCBI Taxonomy" id="5762"/>
    <lineage>
        <taxon>Eukaryota</taxon>
        <taxon>Discoba</taxon>
        <taxon>Heterolobosea</taxon>
        <taxon>Tetramitia</taxon>
        <taxon>Eutetramitia</taxon>
        <taxon>Vahlkampfiidae</taxon>
        <taxon>Naegleria</taxon>
    </lineage>
</organism>
<dbReference type="SUPFAM" id="SSF48371">
    <property type="entry name" value="ARM repeat"/>
    <property type="match status" value="1"/>
</dbReference>
<evidence type="ECO:0000259" key="4">
    <source>
        <dbReference type="PROSITE" id="PS51444"/>
    </source>
</evidence>
<dbReference type="OrthoDB" id="1668162at2759"/>
<dbReference type="SMART" id="SM00498">
    <property type="entry name" value="FH2"/>
    <property type="match status" value="1"/>
</dbReference>
<evidence type="ECO:0000256" key="1">
    <source>
        <dbReference type="SAM" id="Coils"/>
    </source>
</evidence>
<dbReference type="Pfam" id="PF06371">
    <property type="entry name" value="Drf_GBD"/>
    <property type="match status" value="1"/>
</dbReference>
<dbReference type="PANTHER" id="PTHR45725:SF1">
    <property type="entry name" value="DISHEVELLED ASSOCIATED ACTIVATOR OF MORPHOGENESIS, ISOFORM D"/>
    <property type="match status" value="1"/>
</dbReference>
<dbReference type="InterPro" id="IPR016024">
    <property type="entry name" value="ARM-type_fold"/>
</dbReference>
<protein>
    <submittedName>
        <fullName evidence="5">FH2 domain-containing protein</fullName>
    </submittedName>
</protein>
<dbReference type="InterPro" id="IPR051425">
    <property type="entry name" value="Formin_Homology"/>
</dbReference>
<dbReference type="InterPro" id="IPR010472">
    <property type="entry name" value="FH3_dom"/>
</dbReference>
<dbReference type="AlphaFoldDB" id="D2W2H9"/>
<dbReference type="SUPFAM" id="SSF101447">
    <property type="entry name" value="Formin homology 2 domain (FH2 domain)"/>
    <property type="match status" value="1"/>
</dbReference>
<reference evidence="5 6" key="1">
    <citation type="journal article" date="2010" name="Cell">
        <title>The genome of Naegleria gruberi illuminates early eukaryotic versatility.</title>
        <authorList>
            <person name="Fritz-Laylin L.K."/>
            <person name="Prochnik S.E."/>
            <person name="Ginger M.L."/>
            <person name="Dacks J.B."/>
            <person name="Carpenter M.L."/>
            <person name="Field M.C."/>
            <person name="Kuo A."/>
            <person name="Paredez A."/>
            <person name="Chapman J."/>
            <person name="Pham J."/>
            <person name="Shu S."/>
            <person name="Neupane R."/>
            <person name="Cipriano M."/>
            <person name="Mancuso J."/>
            <person name="Tu H."/>
            <person name="Salamov A."/>
            <person name="Lindquist E."/>
            <person name="Shapiro H."/>
            <person name="Lucas S."/>
            <person name="Grigoriev I.V."/>
            <person name="Cande W.Z."/>
            <person name="Fulton C."/>
            <person name="Rokhsar D.S."/>
            <person name="Dawson S.C."/>
        </authorList>
    </citation>
    <scope>NUCLEOTIDE SEQUENCE [LARGE SCALE GENOMIC DNA]</scope>
    <source>
        <strain evidence="5 6">NEG-M</strain>
    </source>
</reference>
<feature type="coiled-coil region" evidence="1">
    <location>
        <begin position="935"/>
        <end position="996"/>
    </location>
</feature>
<dbReference type="RefSeq" id="XP_002669492.1">
    <property type="nucleotide sequence ID" value="XM_002669446.1"/>
</dbReference>
<name>D2W2H9_NAEGR</name>
<feature type="domain" description="GBD/FH3" evidence="3">
    <location>
        <begin position="68"/>
        <end position="471"/>
    </location>
</feature>
<dbReference type="PANTHER" id="PTHR45725">
    <property type="entry name" value="FORMIN HOMOLOGY 2 FAMILY MEMBER"/>
    <property type="match status" value="1"/>
</dbReference>
<dbReference type="STRING" id="5762.D2W2H9"/>
<dbReference type="InParanoid" id="D2W2H9"/>
<proteinExistence type="predicted"/>
<dbReference type="GeneID" id="8860956"/>
<dbReference type="GO" id="GO:0003779">
    <property type="term" value="F:actin binding"/>
    <property type="evidence" value="ECO:0007669"/>
    <property type="project" value="InterPro"/>
</dbReference>
<dbReference type="GO" id="GO:0031267">
    <property type="term" value="F:small GTPase binding"/>
    <property type="evidence" value="ECO:0007669"/>
    <property type="project" value="InterPro"/>
</dbReference>
<dbReference type="Proteomes" id="UP000006671">
    <property type="component" value="Unassembled WGS sequence"/>
</dbReference>
<feature type="domain" description="FH2" evidence="4">
    <location>
        <begin position="651"/>
        <end position="1055"/>
    </location>
</feature>
<dbReference type="GO" id="GO:0030036">
    <property type="term" value="P:actin cytoskeleton organization"/>
    <property type="evidence" value="ECO:0007669"/>
    <property type="project" value="InterPro"/>
</dbReference>
<gene>
    <name evidence="5" type="ORF">NAEGRDRAFT_59934</name>
</gene>
<dbReference type="InterPro" id="IPR010473">
    <property type="entry name" value="GTPase-bd"/>
</dbReference>
<dbReference type="EMBL" id="GG738926">
    <property type="protein sequence ID" value="EFC36748.1"/>
    <property type="molecule type" value="Genomic_DNA"/>
</dbReference>
<dbReference type="VEuPathDB" id="AmoebaDB:NAEGRDRAFT_59934"/>
<dbReference type="OMA" id="QKYLPHY"/>
<dbReference type="Pfam" id="PF06367">
    <property type="entry name" value="Drf_FH3"/>
    <property type="match status" value="1"/>
</dbReference>
<dbReference type="PROSITE" id="PS51444">
    <property type="entry name" value="FH2"/>
    <property type="match status" value="1"/>
</dbReference>
<dbReference type="SMART" id="SM01139">
    <property type="entry name" value="Drf_FH3"/>
    <property type="match status" value="1"/>
</dbReference>
<evidence type="ECO:0000256" key="2">
    <source>
        <dbReference type="SAM" id="MobiDB-lite"/>
    </source>
</evidence>
<accession>D2W2H9</accession>
<dbReference type="Pfam" id="PF02181">
    <property type="entry name" value="FH2"/>
    <property type="match status" value="1"/>
</dbReference>
<dbReference type="Gene3D" id="1.20.58.2220">
    <property type="entry name" value="Formin, FH2 domain"/>
    <property type="match status" value="1"/>
</dbReference>
<dbReference type="SMART" id="SM01140">
    <property type="entry name" value="Drf_GBD"/>
    <property type="match status" value="1"/>
</dbReference>
<evidence type="ECO:0000313" key="5">
    <source>
        <dbReference type="EMBL" id="EFC36748.1"/>
    </source>
</evidence>
<feature type="region of interest" description="Disordered" evidence="2">
    <location>
        <begin position="1"/>
        <end position="60"/>
    </location>
</feature>
<evidence type="ECO:0000313" key="6">
    <source>
        <dbReference type="Proteomes" id="UP000006671"/>
    </source>
</evidence>
<feature type="compositionally biased region" description="Low complexity" evidence="2">
    <location>
        <begin position="26"/>
        <end position="56"/>
    </location>
</feature>
<dbReference type="Gene3D" id="1.25.10.10">
    <property type="entry name" value="Leucine-rich Repeat Variant"/>
    <property type="match status" value="2"/>
</dbReference>
<dbReference type="InterPro" id="IPR011989">
    <property type="entry name" value="ARM-like"/>
</dbReference>
<feature type="region of interest" description="Disordered" evidence="2">
    <location>
        <begin position="536"/>
        <end position="557"/>
    </location>
</feature>
<dbReference type="InterPro" id="IPR015425">
    <property type="entry name" value="FH2_Formin"/>
</dbReference>
<feature type="compositionally biased region" description="Basic residues" evidence="2">
    <location>
        <begin position="15"/>
        <end position="25"/>
    </location>
</feature>
<dbReference type="InterPro" id="IPR042201">
    <property type="entry name" value="FH2_Formin_sf"/>
</dbReference>
<keyword evidence="6" id="KW-1185">Reference proteome</keyword>
<sequence length="1109" mass="124711">MVNEQDSEQQQPQQNRKKSSMKKFFSKLSGNSNNDSSNSSSNPSSPSSSQESLSGSHHQGLGNFVKEAIPDDEEEINRRFMEAVEQIGIQNEAKQMFISKHKTKEMKWDFVQSLRKNQDTFSSDERNKVDYYIHCLQKSASVVGPSMEKINSDKSIEEMIKIVQKLTVQLRSQPITWLEEFIRQGGLYQLTCLLACTINFFSLFGNYSTSTDNGGNGVHQTSLNNVEQLRTSILMSFTSLLNVDAGIKSFLSQRDSISGQDAFELILDAMNHYKLVKREKKRFQNLAEWILSENSYASGTTATGIMYTGGGHGRACTEFRVNALMFINTLMTTPDDPKMRSRIQQEFINLDLERVLDTIDSADPDLQIQINTFKDEINQENVNRFEQFKTIVDSNPSELTEIILGQLSEISQKYFTKMLNSFLSIAQSYEDTRTSIVSRASICVDNTIQEENWHVLAGLVQQIVDSVDQKGRLRNWGEETERLKQQVKTQQTQFTNMEQKLKAEKEKLAKALNEGGSIDVNDFELLKDIVTSVTTKTVSGSSSSPSLPVPTGKPLPTIPGKPVETTIEQPVEQAIVVPSVMVPPPPIGTGSVPPPPGTMVPPPPPGVGVPPPPGTGIPMPPGVGVPPPPGSGMMPPPPGMLGGVAQPALPALPTYNPSANLRNVHIDPINKRVVKDTIFIKKGVIERLKQIQLDEKRIEELFTIEKDQHNKPSQQSDKQSNEKISFIDAKRSYNIGIQLASMRLPVDTIKQGIIALDEKVLNKNQINILKSIVPTKEECDAYASFEGSISQLSDPDCFFYKVKDVSKVKERMDAWTFKLRYEDDLSTLKPDIECLRLATIELKESKKFVKFLAVVLSIANYLNAKGRQKDQYGFHLSSLHKMKDTKSKSSDGFSLLHYLVEYIDNNQKDLSMFYDDLPNVPSAKKASISQIKESLQNIRSSSNALGNVLEALEKERHEADQINKQDQFIEKMKPFYEQTKTDLAMLEEKLKKTLEGLEEIAILFDEDKTMVTNKPEDFFTKLDEFFEMFKSARKYIQERKKKEEEAMRKKSVQLNANSIGLKPNEKGVLEGLENSLRDGSAYKKRRSLRTNAGALAQELGFKLNDQQNK</sequence>
<feature type="compositionally biased region" description="Pro residues" evidence="2">
    <location>
        <begin position="547"/>
        <end position="557"/>
    </location>
</feature>
<dbReference type="eggNOG" id="KOG1922">
    <property type="taxonomic scope" value="Eukaryota"/>
</dbReference>